<keyword evidence="2" id="KW-1185">Reference proteome</keyword>
<accession>A0A8S1B6C9</accession>
<protein>
    <submittedName>
        <fullName evidence="1">Uncharacterized protein</fullName>
    </submittedName>
</protein>
<reference evidence="1 2" key="1">
    <citation type="submission" date="2020-04" db="EMBL/GenBank/DDBJ databases">
        <authorList>
            <person name="Wallbank WR R."/>
            <person name="Pardo Diaz C."/>
            <person name="Kozak K."/>
            <person name="Martin S."/>
            <person name="Jiggins C."/>
            <person name="Moest M."/>
            <person name="Warren A I."/>
            <person name="Byers J.R.P. K."/>
            <person name="Montejo-Kovacevich G."/>
            <person name="Yen C E."/>
        </authorList>
    </citation>
    <scope>NUCLEOTIDE SEQUENCE [LARGE SCALE GENOMIC DNA]</scope>
</reference>
<dbReference type="InterPro" id="IPR043502">
    <property type="entry name" value="DNA/RNA_pol_sf"/>
</dbReference>
<evidence type="ECO:0000313" key="1">
    <source>
        <dbReference type="EMBL" id="CAB3258219.1"/>
    </source>
</evidence>
<dbReference type="Gene3D" id="3.10.10.10">
    <property type="entry name" value="HIV Type 1 Reverse Transcriptase, subunit A, domain 1"/>
    <property type="match status" value="1"/>
</dbReference>
<evidence type="ECO:0000313" key="2">
    <source>
        <dbReference type="Proteomes" id="UP000494106"/>
    </source>
</evidence>
<dbReference type="Proteomes" id="UP000494106">
    <property type="component" value="Unassembled WGS sequence"/>
</dbReference>
<organism evidence="1 2">
    <name type="scientific">Arctia plantaginis</name>
    <name type="common">Wood tiger moth</name>
    <name type="synonym">Phalaena plantaginis</name>
    <dbReference type="NCBI Taxonomy" id="874455"/>
    <lineage>
        <taxon>Eukaryota</taxon>
        <taxon>Metazoa</taxon>
        <taxon>Ecdysozoa</taxon>
        <taxon>Arthropoda</taxon>
        <taxon>Hexapoda</taxon>
        <taxon>Insecta</taxon>
        <taxon>Pterygota</taxon>
        <taxon>Neoptera</taxon>
        <taxon>Endopterygota</taxon>
        <taxon>Lepidoptera</taxon>
        <taxon>Glossata</taxon>
        <taxon>Ditrysia</taxon>
        <taxon>Noctuoidea</taxon>
        <taxon>Erebidae</taxon>
        <taxon>Arctiinae</taxon>
        <taxon>Arctia</taxon>
    </lineage>
</organism>
<name>A0A8S1B6C9_ARCPL</name>
<sequence length="163" mass="18522">MLKGAGRVVLRLRERKLNPHLKAMCKGKAREGKVRPPVRGHNYIVSSDSDFESDLYNLNVRNENDRPFNLCVNVNGKTMSFELDTGTRRLALALRKPEELELRRLEAEGAIRKVEYSDYGTPIVPLIKKSGEIRICGDNKVTINPKLIRDPYPCLESKSCLLN</sequence>
<dbReference type="OrthoDB" id="5978043at2759"/>
<dbReference type="AlphaFoldDB" id="A0A8S1B6C9"/>
<comment type="caution">
    <text evidence="1">The sequence shown here is derived from an EMBL/GenBank/DDBJ whole genome shotgun (WGS) entry which is preliminary data.</text>
</comment>
<dbReference type="SUPFAM" id="SSF56672">
    <property type="entry name" value="DNA/RNA polymerases"/>
    <property type="match status" value="1"/>
</dbReference>
<proteinExistence type="predicted"/>
<dbReference type="EMBL" id="CADEBC010000596">
    <property type="protein sequence ID" value="CAB3258219.1"/>
    <property type="molecule type" value="Genomic_DNA"/>
</dbReference>
<gene>
    <name evidence="1" type="ORF">APLA_LOCUS16388</name>
</gene>
<dbReference type="GO" id="GO:0071897">
    <property type="term" value="P:DNA biosynthetic process"/>
    <property type="evidence" value="ECO:0007669"/>
    <property type="project" value="UniProtKB-ARBA"/>
</dbReference>